<proteinExistence type="predicted"/>
<dbReference type="Proteomes" id="UP000198982">
    <property type="component" value="Unassembled WGS sequence"/>
</dbReference>
<dbReference type="EMBL" id="FNTJ01000001">
    <property type="protein sequence ID" value="SEC06477.1"/>
    <property type="molecule type" value="Genomic_DNA"/>
</dbReference>
<dbReference type="RefSeq" id="WP_092315257.1">
    <property type="nucleotide sequence ID" value="NZ_FNTJ01000001.1"/>
</dbReference>
<sequence length="109" mass="12148">MDSSSSWYQDTQYEHDIYVMIIREPSSPSLYAHQSGPSFSYVGRLTGHGQHPCFSVHFACPPYGNDYTSTEAALQAGLAHGRALIEHWRTRGSKPPARNAEVTLSSYNN</sequence>
<reference evidence="2" key="1">
    <citation type="submission" date="2016-10" db="EMBL/GenBank/DDBJ databases">
        <authorList>
            <person name="Varghese N."/>
            <person name="Submissions S."/>
        </authorList>
    </citation>
    <scope>NUCLEOTIDE SEQUENCE [LARGE SCALE GENOMIC DNA]</scope>
    <source>
        <strain evidence="2">DSM 9751</strain>
    </source>
</reference>
<evidence type="ECO:0000313" key="2">
    <source>
        <dbReference type="Proteomes" id="UP000198982"/>
    </source>
</evidence>
<keyword evidence="2" id="KW-1185">Reference proteome</keyword>
<organism evidence="1 2">
    <name type="scientific">Pseudomonas saponiphila</name>
    <dbReference type="NCBI Taxonomy" id="556534"/>
    <lineage>
        <taxon>Bacteria</taxon>
        <taxon>Pseudomonadati</taxon>
        <taxon>Pseudomonadota</taxon>
        <taxon>Gammaproteobacteria</taxon>
        <taxon>Pseudomonadales</taxon>
        <taxon>Pseudomonadaceae</taxon>
        <taxon>Pseudomonas</taxon>
    </lineage>
</organism>
<protein>
    <submittedName>
        <fullName evidence="1">Uncharacterized protein</fullName>
    </submittedName>
</protein>
<dbReference type="AlphaFoldDB" id="A0A1H4PGB9"/>
<name>A0A1H4PGB9_9PSED</name>
<accession>A0A1H4PGB9</accession>
<evidence type="ECO:0000313" key="1">
    <source>
        <dbReference type="EMBL" id="SEC06477.1"/>
    </source>
</evidence>
<gene>
    <name evidence="1" type="ORF">SAMN05216178_3310</name>
</gene>